<evidence type="ECO:0000256" key="1">
    <source>
        <dbReference type="SAM" id="SignalP"/>
    </source>
</evidence>
<keyword evidence="1" id="KW-0732">Signal</keyword>
<feature type="chain" id="PRO_5025650987" evidence="1">
    <location>
        <begin position="23"/>
        <end position="125"/>
    </location>
</feature>
<evidence type="ECO:0000313" key="4">
    <source>
        <dbReference type="Proteomes" id="UP000476411"/>
    </source>
</evidence>
<dbReference type="RefSeq" id="WP_162335318.1">
    <property type="nucleotide sequence ID" value="NZ_CP048113.1"/>
</dbReference>
<sequence>MKQVLSLLIVMISFLSTSGAFAQSAKTASFKVYGNCGMCKSRVEKALVTEGISKAEWNVNTKMMKVSYDPAKISEDAIQQRVAAVGHDTDKAAATDAVYAKLPGCCQYTRKGAPAGSEAPAHPHK</sequence>
<dbReference type="Pfam" id="PF00403">
    <property type="entry name" value="HMA"/>
    <property type="match status" value="1"/>
</dbReference>
<name>A0A6B9ZMX1_9BACT</name>
<proteinExistence type="predicted"/>
<reference evidence="3 4" key="1">
    <citation type="submission" date="2020-01" db="EMBL/GenBank/DDBJ databases">
        <title>Complete genome sequence of Chitinophaga sp. H33E-04 isolated from quinoa roots.</title>
        <authorList>
            <person name="Weon H.-Y."/>
            <person name="Lee S.A."/>
        </authorList>
    </citation>
    <scope>NUCLEOTIDE SEQUENCE [LARGE SCALE GENOMIC DNA]</scope>
    <source>
        <strain evidence="3 4">H33E-04</strain>
    </source>
</reference>
<evidence type="ECO:0000313" key="3">
    <source>
        <dbReference type="EMBL" id="QHS63602.1"/>
    </source>
</evidence>
<feature type="signal peptide" evidence="1">
    <location>
        <begin position="1"/>
        <end position="22"/>
    </location>
</feature>
<keyword evidence="4" id="KW-1185">Reference proteome</keyword>
<organism evidence="3 4">
    <name type="scientific">Chitinophaga agri</name>
    <dbReference type="NCBI Taxonomy" id="2703787"/>
    <lineage>
        <taxon>Bacteria</taxon>
        <taxon>Pseudomonadati</taxon>
        <taxon>Bacteroidota</taxon>
        <taxon>Chitinophagia</taxon>
        <taxon>Chitinophagales</taxon>
        <taxon>Chitinophagaceae</taxon>
        <taxon>Chitinophaga</taxon>
    </lineage>
</organism>
<dbReference type="CDD" id="cd00371">
    <property type="entry name" value="HMA"/>
    <property type="match status" value="1"/>
</dbReference>
<dbReference type="Gene3D" id="3.30.70.100">
    <property type="match status" value="1"/>
</dbReference>
<dbReference type="AlphaFoldDB" id="A0A6B9ZMX1"/>
<dbReference type="EMBL" id="CP048113">
    <property type="protein sequence ID" value="QHS63602.1"/>
    <property type="molecule type" value="Genomic_DNA"/>
</dbReference>
<dbReference type="GO" id="GO:0046872">
    <property type="term" value="F:metal ion binding"/>
    <property type="evidence" value="ECO:0007669"/>
    <property type="project" value="InterPro"/>
</dbReference>
<protein>
    <submittedName>
        <fullName evidence="3">Heavy-metal-associated domain-containing protein</fullName>
    </submittedName>
</protein>
<dbReference type="KEGG" id="chih:GWR21_29685"/>
<dbReference type="Proteomes" id="UP000476411">
    <property type="component" value="Chromosome"/>
</dbReference>
<dbReference type="InterPro" id="IPR036163">
    <property type="entry name" value="HMA_dom_sf"/>
</dbReference>
<gene>
    <name evidence="3" type="ORF">GWR21_29685</name>
</gene>
<dbReference type="SUPFAM" id="SSF55008">
    <property type="entry name" value="HMA, heavy metal-associated domain"/>
    <property type="match status" value="1"/>
</dbReference>
<accession>A0A6B9ZMX1</accession>
<dbReference type="InterPro" id="IPR006121">
    <property type="entry name" value="HMA_dom"/>
</dbReference>
<feature type="domain" description="HMA" evidence="2">
    <location>
        <begin position="36"/>
        <end position="87"/>
    </location>
</feature>
<evidence type="ECO:0000259" key="2">
    <source>
        <dbReference type="Pfam" id="PF00403"/>
    </source>
</evidence>